<sequence>MAEKKLDIIEERTKTINALKKFKKEFSGGFIRVFGDDNLQSLNEYAKSSVSGLLTPVRNKVTSITNDILSSDGLRSVVDAVTVIVADIIEDITKDEGVQDLLDNANPVIDQLSIDVSNVIDWIADIFLIWAKWLGNVPDAPTPDEAIKDLFEMIAEFFAGWTWWDWVQFIGSLFGIQPPNDNLPPNFVIPTPPDVLFPPFDPDDPDLLIPGDGGGGGGFGWH</sequence>
<evidence type="ECO:0000313" key="1">
    <source>
        <dbReference type="EMBL" id="KKM26140.1"/>
    </source>
</evidence>
<proteinExistence type="predicted"/>
<dbReference type="EMBL" id="LAZR01012569">
    <property type="protein sequence ID" value="KKM26140.1"/>
    <property type="molecule type" value="Genomic_DNA"/>
</dbReference>
<accession>A0A0F9LFA1</accession>
<name>A0A0F9LFA1_9ZZZZ</name>
<organism evidence="1">
    <name type="scientific">marine sediment metagenome</name>
    <dbReference type="NCBI Taxonomy" id="412755"/>
    <lineage>
        <taxon>unclassified sequences</taxon>
        <taxon>metagenomes</taxon>
        <taxon>ecological metagenomes</taxon>
    </lineage>
</organism>
<comment type="caution">
    <text evidence="1">The sequence shown here is derived from an EMBL/GenBank/DDBJ whole genome shotgun (WGS) entry which is preliminary data.</text>
</comment>
<protein>
    <submittedName>
        <fullName evidence="1">Uncharacterized protein</fullName>
    </submittedName>
</protein>
<reference evidence="1" key="1">
    <citation type="journal article" date="2015" name="Nature">
        <title>Complex archaea that bridge the gap between prokaryotes and eukaryotes.</title>
        <authorList>
            <person name="Spang A."/>
            <person name="Saw J.H."/>
            <person name="Jorgensen S.L."/>
            <person name="Zaremba-Niedzwiedzka K."/>
            <person name="Martijn J."/>
            <person name="Lind A.E."/>
            <person name="van Eijk R."/>
            <person name="Schleper C."/>
            <person name="Guy L."/>
            <person name="Ettema T.J."/>
        </authorList>
    </citation>
    <scope>NUCLEOTIDE SEQUENCE</scope>
</reference>
<dbReference type="AlphaFoldDB" id="A0A0F9LFA1"/>
<gene>
    <name evidence="1" type="ORF">LCGC14_1587740</name>
</gene>